<dbReference type="InterPro" id="IPR046341">
    <property type="entry name" value="SET_dom_sf"/>
</dbReference>
<dbReference type="InterPro" id="IPR001214">
    <property type="entry name" value="SET_dom"/>
</dbReference>
<dbReference type="Gene3D" id="2.170.270.10">
    <property type="entry name" value="SET domain"/>
    <property type="match status" value="1"/>
</dbReference>
<gene>
    <name evidence="3" type="ORF">OYC64_013628</name>
</gene>
<dbReference type="PANTHER" id="PTHR46167:SF1">
    <property type="entry name" value="N-LYSINE METHYLTRANSFERASE KMT5A"/>
    <property type="match status" value="1"/>
</dbReference>
<evidence type="ECO:0000313" key="4">
    <source>
        <dbReference type="Proteomes" id="UP001619887"/>
    </source>
</evidence>
<dbReference type="Proteomes" id="UP001619887">
    <property type="component" value="Unassembled WGS sequence"/>
</dbReference>
<reference evidence="3 4" key="1">
    <citation type="journal article" date="2022" name="G3 (Bethesda)">
        <title>Evaluating Illumina-, Nanopore-, and PacBio-based genome assembly strategies with the bald notothen, Trematomus borchgrevinki.</title>
        <authorList>
            <person name="Rayamajhi N."/>
            <person name="Cheng C.C."/>
            <person name="Catchen J.M."/>
        </authorList>
    </citation>
    <scope>NUCLEOTIDE SEQUENCE [LARGE SCALE GENOMIC DNA]</scope>
    <source>
        <strain evidence="3">AGRC-2024</strain>
    </source>
</reference>
<feature type="region of interest" description="Disordered" evidence="1">
    <location>
        <begin position="239"/>
        <end position="265"/>
    </location>
</feature>
<dbReference type="EMBL" id="JBIYXZ010002087">
    <property type="protein sequence ID" value="KAL3045393.1"/>
    <property type="molecule type" value="Genomic_DNA"/>
</dbReference>
<dbReference type="PANTHER" id="PTHR46167">
    <property type="entry name" value="N-LYSINE METHYLTRANSFERASE KMT5A"/>
    <property type="match status" value="1"/>
</dbReference>
<dbReference type="SUPFAM" id="SSF82199">
    <property type="entry name" value="SET domain"/>
    <property type="match status" value="1"/>
</dbReference>
<accession>A0ABD2FWR8</accession>
<proteinExistence type="predicted"/>
<evidence type="ECO:0000313" key="3">
    <source>
        <dbReference type="EMBL" id="KAL3045393.1"/>
    </source>
</evidence>
<dbReference type="InterPro" id="IPR051760">
    <property type="entry name" value="KMT5A"/>
</dbReference>
<keyword evidence="4" id="KW-1185">Reference proteome</keyword>
<dbReference type="AlphaFoldDB" id="A0ABD2FWR8"/>
<evidence type="ECO:0000259" key="2">
    <source>
        <dbReference type="PROSITE" id="PS50280"/>
    </source>
</evidence>
<name>A0ABD2FWR8_PAGBO</name>
<reference evidence="3 4" key="2">
    <citation type="journal article" date="2024" name="G3 (Bethesda)">
        <title>The genome of the cryopelagic Antarctic bald notothen, Trematomus borchgrevinki.</title>
        <authorList>
            <person name="Rayamajhi N."/>
            <person name="Rivera-Colon A.G."/>
            <person name="Minhas B.F."/>
            <person name="Cheng C.C."/>
            <person name="Catchen J.M."/>
        </authorList>
    </citation>
    <scope>NUCLEOTIDE SEQUENCE [LARGE SCALE GENOMIC DNA]</scope>
    <source>
        <strain evidence="3">AGRC-2024</strain>
    </source>
</reference>
<dbReference type="PROSITE" id="PS50280">
    <property type="entry name" value="SET"/>
    <property type="match status" value="1"/>
</dbReference>
<feature type="domain" description="SET" evidence="2">
    <location>
        <begin position="25"/>
        <end position="139"/>
    </location>
</feature>
<organism evidence="3 4">
    <name type="scientific">Pagothenia borchgrevinki</name>
    <name type="common">Bald rockcod</name>
    <name type="synonym">Trematomus borchgrevinki</name>
    <dbReference type="NCBI Taxonomy" id="8213"/>
    <lineage>
        <taxon>Eukaryota</taxon>
        <taxon>Metazoa</taxon>
        <taxon>Chordata</taxon>
        <taxon>Craniata</taxon>
        <taxon>Vertebrata</taxon>
        <taxon>Euteleostomi</taxon>
        <taxon>Actinopterygii</taxon>
        <taxon>Neopterygii</taxon>
        <taxon>Teleostei</taxon>
        <taxon>Neoteleostei</taxon>
        <taxon>Acanthomorphata</taxon>
        <taxon>Eupercaria</taxon>
        <taxon>Perciformes</taxon>
        <taxon>Notothenioidei</taxon>
        <taxon>Nototheniidae</taxon>
        <taxon>Pagothenia</taxon>
    </lineage>
</organism>
<dbReference type="SMART" id="SM00317">
    <property type="entry name" value="SET"/>
    <property type="match status" value="1"/>
</dbReference>
<dbReference type="Pfam" id="PF00856">
    <property type="entry name" value="SET"/>
    <property type="match status" value="1"/>
</dbReference>
<protein>
    <recommendedName>
        <fullName evidence="2">SET domain-containing protein</fullName>
    </recommendedName>
</protein>
<comment type="caution">
    <text evidence="3">The sequence shown here is derived from an EMBL/GenBank/DDBJ whole genome shotgun (WGS) entry which is preliminary data.</text>
</comment>
<sequence length="356" mass="40087">MTQRSRRKTPEQDAIDHIILGRDKPFLEARFINTFKGRGIFTREYIPPSTFVVEYRGILGVSEDLDVKNNIFLFDFIWSGMHFCINASKEDGTLGRLANDNHRNPNCRVKKIVVKGTPHLCLFAVKEIFPEEELTYNYGDSAWPWRLKAPREVASSPEPERDPPLSPQTKMCHHELTSAVISSLDNCHDRRGPVSSLKWIGFTCKLCSTSWHKTCFIKNNESPMKDICLSSNEGSISDKDYIPETASSSDGSSADEDCPSDSEANTDWDHLIATIRDSKPPHCKTAPTVSTKNYVEHQDTAATTSDKFQLHEDFIPDMASSSETIESVANPKDSSCTLKNDCYVCSKPQSKIARHF</sequence>
<evidence type="ECO:0000256" key="1">
    <source>
        <dbReference type="SAM" id="MobiDB-lite"/>
    </source>
</evidence>
<feature type="compositionally biased region" description="Acidic residues" evidence="1">
    <location>
        <begin position="253"/>
        <end position="265"/>
    </location>
</feature>